<evidence type="ECO:0000313" key="1">
    <source>
        <dbReference type="EMBL" id="AXE77968.1"/>
    </source>
</evidence>
<sequence>MGPTPEQLEAAEGQLLNSFFGLAGDPDSAAAAAAADLALAELDALLDAVPGEATA</sequence>
<name>A0A2Z5JC70_STRAR</name>
<dbReference type="GeneID" id="95519704"/>
<keyword evidence="1" id="KW-0067">ATP-binding</keyword>
<accession>A0A2Z5JC70</accession>
<protein>
    <submittedName>
        <fullName evidence="1">ABC transporter ATP-binding protein</fullName>
    </submittedName>
</protein>
<dbReference type="GO" id="GO:0005524">
    <property type="term" value="F:ATP binding"/>
    <property type="evidence" value="ECO:0007669"/>
    <property type="project" value="UniProtKB-KW"/>
</dbReference>
<keyword evidence="1" id="KW-0547">Nucleotide-binding</keyword>
<dbReference type="RefSeq" id="WP_114244567.1">
    <property type="nucleotide sequence ID" value="NZ_BMRN01000002.1"/>
</dbReference>
<dbReference type="AlphaFoldDB" id="A0A2Z5JC70"/>
<organism evidence="1 2">
    <name type="scientific">Streptomyces atratus</name>
    <dbReference type="NCBI Taxonomy" id="1893"/>
    <lineage>
        <taxon>Bacteria</taxon>
        <taxon>Bacillati</taxon>
        <taxon>Actinomycetota</taxon>
        <taxon>Actinomycetes</taxon>
        <taxon>Kitasatosporales</taxon>
        <taxon>Streptomycetaceae</taxon>
        <taxon>Streptomyces</taxon>
    </lineage>
</organism>
<evidence type="ECO:0000313" key="2">
    <source>
        <dbReference type="Proteomes" id="UP000252698"/>
    </source>
</evidence>
<proteinExistence type="predicted"/>
<dbReference type="EMBL" id="CP027306">
    <property type="protein sequence ID" value="AXE77968.1"/>
    <property type="molecule type" value="Genomic_DNA"/>
</dbReference>
<dbReference type="KEGG" id="sata:C5746_14615"/>
<dbReference type="Proteomes" id="UP000252698">
    <property type="component" value="Chromosome"/>
</dbReference>
<reference evidence="1 2" key="1">
    <citation type="journal article" date="2018" name="Front. Microbiol.">
        <title>Genome Sequencing of Streptomyces atratus SCSIOZH16 and Activation Production of Nocardamine via Metabolic Engineering.</title>
        <authorList>
            <person name="Li Y."/>
            <person name="Zhang C."/>
            <person name="Liu C."/>
            <person name="Ju J."/>
            <person name="Ma J."/>
        </authorList>
    </citation>
    <scope>NUCLEOTIDE SEQUENCE [LARGE SCALE GENOMIC DNA]</scope>
    <source>
        <strain evidence="1 2">SCSIO_ZH16</strain>
    </source>
</reference>
<gene>
    <name evidence="1" type="ORF">C5746_14615</name>
</gene>